<proteinExistence type="inferred from homology"/>
<evidence type="ECO:0000313" key="10">
    <source>
        <dbReference type="Proteomes" id="UP000823935"/>
    </source>
</evidence>
<evidence type="ECO:0000256" key="6">
    <source>
        <dbReference type="ARBA" id="ARBA00023136"/>
    </source>
</evidence>
<keyword evidence="5 7" id="KW-1133">Transmembrane helix</keyword>
<dbReference type="PANTHER" id="PTHR43227">
    <property type="entry name" value="BLL4140 PROTEIN"/>
    <property type="match status" value="1"/>
</dbReference>
<dbReference type="Proteomes" id="UP000823935">
    <property type="component" value="Unassembled WGS sequence"/>
</dbReference>
<feature type="transmembrane region" description="Helical" evidence="7">
    <location>
        <begin position="26"/>
        <end position="52"/>
    </location>
</feature>
<feature type="transmembrane region" description="Helical" evidence="7">
    <location>
        <begin position="89"/>
        <end position="113"/>
    </location>
</feature>
<feature type="transmembrane region" description="Helical" evidence="7">
    <location>
        <begin position="125"/>
        <end position="145"/>
    </location>
</feature>
<dbReference type="InterPro" id="IPR035906">
    <property type="entry name" value="MetI-like_sf"/>
</dbReference>
<keyword evidence="3" id="KW-1003">Cell membrane</keyword>
<evidence type="ECO:0000256" key="7">
    <source>
        <dbReference type="RuleBase" id="RU363032"/>
    </source>
</evidence>
<dbReference type="Gene3D" id="1.10.3720.10">
    <property type="entry name" value="MetI-like"/>
    <property type="match status" value="1"/>
</dbReference>
<feature type="domain" description="ABC transmembrane type-1" evidence="8">
    <location>
        <begin position="85"/>
        <end position="303"/>
    </location>
</feature>
<dbReference type="GO" id="GO:0055085">
    <property type="term" value="P:transmembrane transport"/>
    <property type="evidence" value="ECO:0007669"/>
    <property type="project" value="InterPro"/>
</dbReference>
<accession>A0A9D1EWB4</accession>
<keyword evidence="2 7" id="KW-0813">Transport</keyword>
<keyword evidence="4 7" id="KW-0812">Transmembrane</keyword>
<gene>
    <name evidence="9" type="ORF">IAB44_16790</name>
</gene>
<comment type="similarity">
    <text evidence="7">Belongs to the binding-protein-dependent transport system permease family.</text>
</comment>
<evidence type="ECO:0000256" key="4">
    <source>
        <dbReference type="ARBA" id="ARBA00022692"/>
    </source>
</evidence>
<dbReference type="PROSITE" id="PS50928">
    <property type="entry name" value="ABC_TM1"/>
    <property type="match status" value="1"/>
</dbReference>
<evidence type="ECO:0000259" key="8">
    <source>
        <dbReference type="PROSITE" id="PS50928"/>
    </source>
</evidence>
<dbReference type="GO" id="GO:0005886">
    <property type="term" value="C:plasma membrane"/>
    <property type="evidence" value="ECO:0007669"/>
    <property type="project" value="UniProtKB-SubCell"/>
</dbReference>
<dbReference type="InterPro" id="IPR050809">
    <property type="entry name" value="UgpAE/MalFG_permease"/>
</dbReference>
<evidence type="ECO:0000256" key="5">
    <source>
        <dbReference type="ARBA" id="ARBA00022989"/>
    </source>
</evidence>
<reference evidence="9" key="1">
    <citation type="submission" date="2020-10" db="EMBL/GenBank/DDBJ databases">
        <authorList>
            <person name="Gilroy R."/>
        </authorList>
    </citation>
    <scope>NUCLEOTIDE SEQUENCE</scope>
    <source>
        <strain evidence="9">CHK190-19873</strain>
    </source>
</reference>
<dbReference type="SUPFAM" id="SSF161098">
    <property type="entry name" value="MetI-like"/>
    <property type="match status" value="1"/>
</dbReference>
<dbReference type="EMBL" id="DVIQ01000114">
    <property type="protein sequence ID" value="HIS33180.1"/>
    <property type="molecule type" value="Genomic_DNA"/>
</dbReference>
<sequence>MTAEKKQIKKNHRRILKKQIKARWQIYLLLALPLLYLLIFSYGPMGGLYMAFTDYDMTKGIWGSDFVGLENFREFFQSYKFTQVLRNTLVVSVYSLLVTFPIPILFALILNAFPMKRFGKVVQTTTYIPYFISTVVMVGLVMQVLNSRTGIYGTLYTLFTGQTAPDIMGKASAFKHIYVWSAVWQSTGYNAIIYIAALANVDQSLHEAAKIDGASRFQRVLYVDWPSIKPTATIMLILAAGNIMNVGFEKVLLLQNDLNISASEVISTYVYEVGLARGVGDFSLSTAIGMFNSVINFVLLISVNWICKRLNGNGIF</sequence>
<evidence type="ECO:0000256" key="3">
    <source>
        <dbReference type="ARBA" id="ARBA00022475"/>
    </source>
</evidence>
<dbReference type="InterPro" id="IPR000515">
    <property type="entry name" value="MetI-like"/>
</dbReference>
<dbReference type="CDD" id="cd06261">
    <property type="entry name" value="TM_PBP2"/>
    <property type="match status" value="1"/>
</dbReference>
<comment type="subcellular location">
    <subcellularLocation>
        <location evidence="1 7">Cell membrane</location>
        <topology evidence="1 7">Multi-pass membrane protein</topology>
    </subcellularLocation>
</comment>
<evidence type="ECO:0000256" key="1">
    <source>
        <dbReference type="ARBA" id="ARBA00004651"/>
    </source>
</evidence>
<protein>
    <submittedName>
        <fullName evidence="9">Sugar ABC transporter permease</fullName>
    </submittedName>
</protein>
<keyword evidence="6 7" id="KW-0472">Membrane</keyword>
<reference evidence="9" key="2">
    <citation type="journal article" date="2021" name="PeerJ">
        <title>Extensive microbial diversity within the chicken gut microbiome revealed by metagenomics and culture.</title>
        <authorList>
            <person name="Gilroy R."/>
            <person name="Ravi A."/>
            <person name="Getino M."/>
            <person name="Pursley I."/>
            <person name="Horton D.L."/>
            <person name="Alikhan N.F."/>
            <person name="Baker D."/>
            <person name="Gharbi K."/>
            <person name="Hall N."/>
            <person name="Watson M."/>
            <person name="Adriaenssens E.M."/>
            <person name="Foster-Nyarko E."/>
            <person name="Jarju S."/>
            <person name="Secka A."/>
            <person name="Antonio M."/>
            <person name="Oren A."/>
            <person name="Chaudhuri R.R."/>
            <person name="La Ragione R."/>
            <person name="Hildebrand F."/>
            <person name="Pallen M.J."/>
        </authorList>
    </citation>
    <scope>NUCLEOTIDE SEQUENCE</scope>
    <source>
        <strain evidence="9">CHK190-19873</strain>
    </source>
</reference>
<name>A0A9D1EWB4_9FIRM</name>
<evidence type="ECO:0000313" key="9">
    <source>
        <dbReference type="EMBL" id="HIS33180.1"/>
    </source>
</evidence>
<feature type="transmembrane region" description="Helical" evidence="7">
    <location>
        <begin position="287"/>
        <end position="307"/>
    </location>
</feature>
<dbReference type="AlphaFoldDB" id="A0A9D1EWB4"/>
<comment type="caution">
    <text evidence="9">The sequence shown here is derived from an EMBL/GenBank/DDBJ whole genome shotgun (WGS) entry which is preliminary data.</text>
</comment>
<dbReference type="PANTHER" id="PTHR43227:SF11">
    <property type="entry name" value="BLL4140 PROTEIN"/>
    <property type="match status" value="1"/>
</dbReference>
<dbReference type="Pfam" id="PF00528">
    <property type="entry name" value="BPD_transp_1"/>
    <property type="match status" value="1"/>
</dbReference>
<organism evidence="9 10">
    <name type="scientific">Candidatus Limivivens intestinipullorum</name>
    <dbReference type="NCBI Taxonomy" id="2840858"/>
    <lineage>
        <taxon>Bacteria</taxon>
        <taxon>Bacillati</taxon>
        <taxon>Bacillota</taxon>
        <taxon>Clostridia</taxon>
        <taxon>Lachnospirales</taxon>
        <taxon>Lachnospiraceae</taxon>
        <taxon>Lachnospiraceae incertae sedis</taxon>
        <taxon>Candidatus Limivivens</taxon>
    </lineage>
</organism>
<evidence type="ECO:0000256" key="2">
    <source>
        <dbReference type="ARBA" id="ARBA00022448"/>
    </source>
</evidence>